<feature type="region of interest" description="Disordered" evidence="1">
    <location>
        <begin position="27"/>
        <end position="98"/>
    </location>
</feature>
<protein>
    <submittedName>
        <fullName evidence="3">Uncharacterized protein</fullName>
    </submittedName>
</protein>
<gene>
    <name evidence="3" type="ORF">B0A52_01621</name>
</gene>
<dbReference type="AlphaFoldDB" id="A0A438NFJ7"/>
<dbReference type="OrthoDB" id="4120923at2759"/>
<accession>A0A438NFJ7</accession>
<reference evidence="3 4" key="1">
    <citation type="submission" date="2017-03" db="EMBL/GenBank/DDBJ databases">
        <title>Genomes of endolithic fungi from Antarctica.</title>
        <authorList>
            <person name="Coleine C."/>
            <person name="Masonjones S."/>
            <person name="Stajich J.E."/>
        </authorList>
    </citation>
    <scope>NUCLEOTIDE SEQUENCE [LARGE SCALE GENOMIC DNA]</scope>
    <source>
        <strain evidence="3 4">CCFEE 6314</strain>
    </source>
</reference>
<organism evidence="3 4">
    <name type="scientific">Exophiala mesophila</name>
    <name type="common">Black yeast-like fungus</name>
    <dbReference type="NCBI Taxonomy" id="212818"/>
    <lineage>
        <taxon>Eukaryota</taxon>
        <taxon>Fungi</taxon>
        <taxon>Dikarya</taxon>
        <taxon>Ascomycota</taxon>
        <taxon>Pezizomycotina</taxon>
        <taxon>Eurotiomycetes</taxon>
        <taxon>Chaetothyriomycetidae</taxon>
        <taxon>Chaetothyriales</taxon>
        <taxon>Herpotrichiellaceae</taxon>
        <taxon>Exophiala</taxon>
    </lineage>
</organism>
<dbReference type="Proteomes" id="UP000288859">
    <property type="component" value="Unassembled WGS sequence"/>
</dbReference>
<dbReference type="VEuPathDB" id="FungiDB:PV10_07289"/>
<feature type="signal peptide" evidence="2">
    <location>
        <begin position="1"/>
        <end position="25"/>
    </location>
</feature>
<feature type="compositionally biased region" description="Low complexity" evidence="1">
    <location>
        <begin position="28"/>
        <end position="98"/>
    </location>
</feature>
<name>A0A438NFJ7_EXOME</name>
<feature type="chain" id="PRO_5019095990" evidence="2">
    <location>
        <begin position="26"/>
        <end position="336"/>
    </location>
</feature>
<dbReference type="EMBL" id="NAJM01000004">
    <property type="protein sequence ID" value="RVX74495.1"/>
    <property type="molecule type" value="Genomic_DNA"/>
</dbReference>
<comment type="caution">
    <text evidence="3">The sequence shown here is derived from an EMBL/GenBank/DDBJ whole genome shotgun (WGS) entry which is preliminary data.</text>
</comment>
<keyword evidence="2" id="KW-0732">Signal</keyword>
<proteinExistence type="predicted"/>
<sequence>MPNFPSFLMLQSFALVLSIPILVESRPTNDNTNLNNNLASSPPSSSSQSWQDWSNSPGSPSSNPSSPSSTIPWPTNSTTGNTNTSTSTNNTNPTYTNTPVTISDLFNIPDLSNFDFNTTSPEPYDPNEPDPQGKLMSRIALDESDIPAFITLITTNTTQQQSTTASLVQNINQVLTNVELDPSNSVLADMLLHAIDLTKGQGHGQGQNQKRYIINDTTTDSNSDSNDKGSTTITLRELTLFLESCFLDFDSCLFWDDETKEIVDATLAMAATGLWSLKSDNQSVWPSIAQWVIDSGVDILVGDRRVTNDMVVPVSLVPGGGVSAAAWPAKVPGVGT</sequence>
<evidence type="ECO:0000256" key="1">
    <source>
        <dbReference type="SAM" id="MobiDB-lite"/>
    </source>
</evidence>
<evidence type="ECO:0000313" key="3">
    <source>
        <dbReference type="EMBL" id="RVX74495.1"/>
    </source>
</evidence>
<evidence type="ECO:0000256" key="2">
    <source>
        <dbReference type="SAM" id="SignalP"/>
    </source>
</evidence>
<evidence type="ECO:0000313" key="4">
    <source>
        <dbReference type="Proteomes" id="UP000288859"/>
    </source>
</evidence>